<feature type="transmembrane region" description="Helical" evidence="6">
    <location>
        <begin position="535"/>
        <end position="555"/>
    </location>
</feature>
<dbReference type="HOGENOM" id="CLU_000960_22_0_1"/>
<dbReference type="EMBL" id="KE145373">
    <property type="protein sequence ID" value="EPE24457.1"/>
    <property type="molecule type" value="Genomic_DNA"/>
</dbReference>
<evidence type="ECO:0000313" key="8">
    <source>
        <dbReference type="EMBL" id="EPE24457.1"/>
    </source>
</evidence>
<dbReference type="PANTHER" id="PTHR23501:SF59">
    <property type="entry name" value="MAJOR FACILITATOR SUPERFAMILY (MFS) PROFILE DOMAIN-CONTAINING PROTEIN-RELATED"/>
    <property type="match status" value="1"/>
</dbReference>
<keyword evidence="4 6" id="KW-0472">Membrane</keyword>
<dbReference type="KEGG" id="glz:GLAREA_08309"/>
<feature type="transmembrane region" description="Helical" evidence="6">
    <location>
        <begin position="365"/>
        <end position="390"/>
    </location>
</feature>
<dbReference type="GO" id="GO:0022857">
    <property type="term" value="F:transmembrane transporter activity"/>
    <property type="evidence" value="ECO:0007669"/>
    <property type="project" value="InterPro"/>
</dbReference>
<feature type="transmembrane region" description="Helical" evidence="6">
    <location>
        <begin position="122"/>
        <end position="140"/>
    </location>
</feature>
<feature type="transmembrane region" description="Helical" evidence="6">
    <location>
        <begin position="251"/>
        <end position="273"/>
    </location>
</feature>
<comment type="subcellular location">
    <subcellularLocation>
        <location evidence="1">Membrane</location>
        <topology evidence="1">Multi-pass membrane protein</topology>
    </subcellularLocation>
</comment>
<evidence type="ECO:0000256" key="1">
    <source>
        <dbReference type="ARBA" id="ARBA00004141"/>
    </source>
</evidence>
<dbReference type="SUPFAM" id="SSF103473">
    <property type="entry name" value="MFS general substrate transporter"/>
    <property type="match status" value="2"/>
</dbReference>
<keyword evidence="2 6" id="KW-0812">Transmembrane</keyword>
<protein>
    <submittedName>
        <fullName evidence="8">MFS general substrate transporter</fullName>
    </submittedName>
</protein>
<feature type="transmembrane region" description="Helical" evidence="6">
    <location>
        <begin position="459"/>
        <end position="482"/>
    </location>
</feature>
<feature type="transmembrane region" description="Helical" evidence="6">
    <location>
        <begin position="397"/>
        <end position="416"/>
    </location>
</feature>
<dbReference type="InterPro" id="IPR011701">
    <property type="entry name" value="MFS"/>
</dbReference>
<dbReference type="PROSITE" id="PS50850">
    <property type="entry name" value="MFS"/>
    <property type="match status" value="1"/>
</dbReference>
<feature type="transmembrane region" description="Helical" evidence="6">
    <location>
        <begin position="92"/>
        <end position="110"/>
    </location>
</feature>
<evidence type="ECO:0000256" key="2">
    <source>
        <dbReference type="ARBA" id="ARBA00022692"/>
    </source>
</evidence>
<feature type="region of interest" description="Disordered" evidence="5">
    <location>
        <begin position="1"/>
        <end position="33"/>
    </location>
</feature>
<dbReference type="OrthoDB" id="4139357at2759"/>
<dbReference type="Gene3D" id="1.20.1250.20">
    <property type="entry name" value="MFS general substrate transporter like domains"/>
    <property type="match status" value="1"/>
</dbReference>
<feature type="transmembrane region" description="Helical" evidence="6">
    <location>
        <begin position="210"/>
        <end position="230"/>
    </location>
</feature>
<dbReference type="InterPro" id="IPR020846">
    <property type="entry name" value="MFS_dom"/>
</dbReference>
<feature type="transmembrane region" description="Helical" evidence="6">
    <location>
        <begin position="179"/>
        <end position="198"/>
    </location>
</feature>
<feature type="transmembrane region" description="Helical" evidence="6">
    <location>
        <begin position="422"/>
        <end position="447"/>
    </location>
</feature>
<evidence type="ECO:0000256" key="4">
    <source>
        <dbReference type="ARBA" id="ARBA00023136"/>
    </source>
</evidence>
<evidence type="ECO:0000259" key="7">
    <source>
        <dbReference type="PROSITE" id="PS50850"/>
    </source>
</evidence>
<evidence type="ECO:0000256" key="5">
    <source>
        <dbReference type="SAM" id="MobiDB-lite"/>
    </source>
</evidence>
<sequence>MSLPSSPKETDEISSRHSSNVRDSMTSQEQVPQDALTPLESAGAPPFKPTRNFLLAFVSICIVTLAAALDATSLSIALPMITTKLKGSAIEAFWSGTSFLLTSAVFQPVIAGLSHVFGRKELVLVSSLFFAVGSVVAAVAKDFTYMLVGRSIQGIGGGGILTLGEILVTDLVPLSVRGAWFGYLGAMWALGSVTGPLMGGAFAQNVTWRWIFWINLPIIGLGSLTIFLFLKLDKLPGSTLAKIKKYDWFGSVLFIASTVSFLIPVTWGGIMYAWDSWRVLFPLLVGVAGIILFGFWERRLSLAAFDKDGVPLAGDMIEPIIRGTIFNNRSMIITYTGTILHGIILWSLLYFLPLYYEGVKGYTPIISGVAMLPESGFVAPMAVIVGVACAITGRYRWAIWVGWLLTTLGSGLLLLLKPTSSIPAWLFLNILVSIGTGMLFPAMGLGVQAAGRPRDAGHAAAFYSFARVFGQSIGVAISGVVFQNQIKSKLLGYADLAPFASQYSQDATALVTIIKGMPKGPMRSNLIQAYSDSLGSVWILMTALAAVGLISSLFVQGYSLNQEMDTLQRFNGDVKVSDSESGKVEK</sequence>
<feature type="domain" description="Major facilitator superfamily (MFS) profile" evidence="7">
    <location>
        <begin position="56"/>
        <end position="560"/>
    </location>
</feature>
<proteinExistence type="predicted"/>
<dbReference type="Gene3D" id="1.20.1720.10">
    <property type="entry name" value="Multidrug resistance protein D"/>
    <property type="match status" value="1"/>
</dbReference>
<gene>
    <name evidence="8" type="ORF">GLAREA_08309</name>
</gene>
<dbReference type="GO" id="GO:0005886">
    <property type="term" value="C:plasma membrane"/>
    <property type="evidence" value="ECO:0007669"/>
    <property type="project" value="TreeGrafter"/>
</dbReference>
<reference evidence="8 9" key="1">
    <citation type="journal article" date="2013" name="BMC Genomics">
        <title>Genomics-driven discovery of the pneumocandin biosynthetic gene cluster in the fungus Glarea lozoyensis.</title>
        <authorList>
            <person name="Chen L."/>
            <person name="Yue Q."/>
            <person name="Zhang X."/>
            <person name="Xiang M."/>
            <person name="Wang C."/>
            <person name="Li S."/>
            <person name="Che Y."/>
            <person name="Ortiz-Lopez F.J."/>
            <person name="Bills G.F."/>
            <person name="Liu X."/>
            <person name="An Z."/>
        </authorList>
    </citation>
    <scope>NUCLEOTIDE SEQUENCE [LARGE SCALE GENOMIC DNA]</scope>
    <source>
        <strain evidence="9">ATCC 20868 / MF5171</strain>
    </source>
</reference>
<dbReference type="Pfam" id="PF07690">
    <property type="entry name" value="MFS_1"/>
    <property type="match status" value="2"/>
</dbReference>
<dbReference type="Proteomes" id="UP000016922">
    <property type="component" value="Unassembled WGS sequence"/>
</dbReference>
<name>S3CD38_GLAL2</name>
<dbReference type="GeneID" id="19467358"/>
<feature type="transmembrane region" description="Helical" evidence="6">
    <location>
        <begin position="279"/>
        <end position="296"/>
    </location>
</feature>
<feature type="transmembrane region" description="Helical" evidence="6">
    <location>
        <begin position="152"/>
        <end position="172"/>
    </location>
</feature>
<evidence type="ECO:0000256" key="6">
    <source>
        <dbReference type="SAM" id="Phobius"/>
    </source>
</evidence>
<dbReference type="PANTHER" id="PTHR23501">
    <property type="entry name" value="MAJOR FACILITATOR SUPERFAMILY"/>
    <property type="match status" value="1"/>
</dbReference>
<feature type="compositionally biased region" description="Polar residues" evidence="5">
    <location>
        <begin position="16"/>
        <end position="31"/>
    </location>
</feature>
<keyword evidence="9" id="KW-1185">Reference proteome</keyword>
<dbReference type="OMA" id="NLFHDPR"/>
<dbReference type="RefSeq" id="XP_008088545.1">
    <property type="nucleotide sequence ID" value="XM_008090354.1"/>
</dbReference>
<feature type="transmembrane region" description="Helical" evidence="6">
    <location>
        <begin position="53"/>
        <end position="80"/>
    </location>
</feature>
<dbReference type="eggNOG" id="KOG0254">
    <property type="taxonomic scope" value="Eukaryota"/>
</dbReference>
<dbReference type="InterPro" id="IPR036259">
    <property type="entry name" value="MFS_trans_sf"/>
</dbReference>
<dbReference type="PRINTS" id="PR01036">
    <property type="entry name" value="TCRTETB"/>
</dbReference>
<dbReference type="FunFam" id="1.20.1720.10:FF:000018">
    <property type="entry name" value="Putative MFS multidrug transporter"/>
    <property type="match status" value="1"/>
</dbReference>
<feature type="transmembrane region" description="Helical" evidence="6">
    <location>
        <begin position="332"/>
        <end position="353"/>
    </location>
</feature>
<dbReference type="AlphaFoldDB" id="S3CD38"/>
<organism evidence="8 9">
    <name type="scientific">Glarea lozoyensis (strain ATCC 20868 / MF5171)</name>
    <dbReference type="NCBI Taxonomy" id="1116229"/>
    <lineage>
        <taxon>Eukaryota</taxon>
        <taxon>Fungi</taxon>
        <taxon>Dikarya</taxon>
        <taxon>Ascomycota</taxon>
        <taxon>Pezizomycotina</taxon>
        <taxon>Leotiomycetes</taxon>
        <taxon>Helotiales</taxon>
        <taxon>Helotiaceae</taxon>
        <taxon>Glarea</taxon>
    </lineage>
</organism>
<evidence type="ECO:0000313" key="9">
    <source>
        <dbReference type="Proteomes" id="UP000016922"/>
    </source>
</evidence>
<dbReference type="FunFam" id="1.20.1250.20:FF:000786">
    <property type="entry name" value="MFS multidrug transporter, putative"/>
    <property type="match status" value="1"/>
</dbReference>
<accession>S3CD38</accession>
<keyword evidence="3 6" id="KW-1133">Transmembrane helix</keyword>
<evidence type="ECO:0000256" key="3">
    <source>
        <dbReference type="ARBA" id="ARBA00022989"/>
    </source>
</evidence>